<dbReference type="EMBL" id="BAABUK010000014">
    <property type="protein sequence ID" value="GAA5812776.1"/>
    <property type="molecule type" value="Genomic_DNA"/>
</dbReference>
<name>A0ABP9Z113_9FUNG</name>
<gene>
    <name evidence="11" type="ORF">MFLAVUS_006234</name>
</gene>
<comment type="similarity">
    <text evidence="3">Belongs to the cytochrome c oxidase subunit 5A family.</text>
</comment>
<evidence type="ECO:0000256" key="7">
    <source>
        <dbReference type="ARBA" id="ARBA00022946"/>
    </source>
</evidence>
<evidence type="ECO:0000256" key="2">
    <source>
        <dbReference type="ARBA" id="ARBA00004673"/>
    </source>
</evidence>
<sequence length="82" mass="9855">MPDNFTMNLEEDKDRICKIFSKYFETHTISEWKYEAALKTSIDQQLVVEPTINNKLLNTARRTIDYLDRDILKRLCQEQEEL</sequence>
<dbReference type="InterPro" id="IPR003204">
    <property type="entry name" value="Cyt_c_oxidase_su5A/6"/>
</dbReference>
<keyword evidence="6" id="KW-0999">Mitochondrion inner membrane</keyword>
<comment type="pathway">
    <text evidence="2">Energy metabolism; oxidative phosphorylation.</text>
</comment>
<dbReference type="SUPFAM" id="SSF48479">
    <property type="entry name" value="Cytochrome c oxidase subunit E"/>
    <property type="match status" value="1"/>
</dbReference>
<keyword evidence="5" id="KW-0479">Metal-binding</keyword>
<keyword evidence="9" id="KW-0496">Mitochondrion</keyword>
<keyword evidence="7" id="KW-0809">Transit peptide</keyword>
<keyword evidence="10" id="KW-0472">Membrane</keyword>
<keyword evidence="12" id="KW-1185">Reference proteome</keyword>
<keyword evidence="4" id="KW-0349">Heme</keyword>
<evidence type="ECO:0000256" key="9">
    <source>
        <dbReference type="ARBA" id="ARBA00023128"/>
    </source>
</evidence>
<keyword evidence="8" id="KW-0408">Iron</keyword>
<evidence type="ECO:0000256" key="8">
    <source>
        <dbReference type="ARBA" id="ARBA00023004"/>
    </source>
</evidence>
<evidence type="ECO:0000256" key="5">
    <source>
        <dbReference type="ARBA" id="ARBA00022723"/>
    </source>
</evidence>
<accession>A0ABP9Z113</accession>
<reference evidence="11 12" key="1">
    <citation type="submission" date="2024-04" db="EMBL/GenBank/DDBJ databases">
        <title>genome sequences of Mucor flavus KT1a and Helicostylum pulchrum KT1b strains isolated from the surface of a dry-aged beef.</title>
        <authorList>
            <person name="Toyotome T."/>
            <person name="Hosono M."/>
            <person name="Torimaru M."/>
            <person name="Fukuda K."/>
            <person name="Mikami N."/>
        </authorList>
    </citation>
    <scope>NUCLEOTIDE SEQUENCE [LARGE SCALE GENOMIC DNA]</scope>
    <source>
        <strain evidence="11 12">KT1a</strain>
    </source>
</reference>
<comment type="caution">
    <text evidence="11">The sequence shown here is derived from an EMBL/GenBank/DDBJ whole genome shotgun (WGS) entry which is preliminary data.</text>
</comment>
<dbReference type="Proteomes" id="UP001473302">
    <property type="component" value="Unassembled WGS sequence"/>
</dbReference>
<evidence type="ECO:0000256" key="6">
    <source>
        <dbReference type="ARBA" id="ARBA00022792"/>
    </source>
</evidence>
<evidence type="ECO:0000313" key="12">
    <source>
        <dbReference type="Proteomes" id="UP001473302"/>
    </source>
</evidence>
<evidence type="ECO:0000256" key="10">
    <source>
        <dbReference type="ARBA" id="ARBA00023136"/>
    </source>
</evidence>
<dbReference type="InterPro" id="IPR036545">
    <property type="entry name" value="Cyt_c_oxidase_su5A/6_sf"/>
</dbReference>
<evidence type="ECO:0000256" key="4">
    <source>
        <dbReference type="ARBA" id="ARBA00022617"/>
    </source>
</evidence>
<evidence type="ECO:0000256" key="1">
    <source>
        <dbReference type="ARBA" id="ARBA00004443"/>
    </source>
</evidence>
<evidence type="ECO:0000256" key="3">
    <source>
        <dbReference type="ARBA" id="ARBA00007972"/>
    </source>
</evidence>
<organism evidence="11 12">
    <name type="scientific">Mucor flavus</name>
    <dbReference type="NCBI Taxonomy" id="439312"/>
    <lineage>
        <taxon>Eukaryota</taxon>
        <taxon>Fungi</taxon>
        <taxon>Fungi incertae sedis</taxon>
        <taxon>Mucoromycota</taxon>
        <taxon>Mucoromycotina</taxon>
        <taxon>Mucoromycetes</taxon>
        <taxon>Mucorales</taxon>
        <taxon>Mucorineae</taxon>
        <taxon>Mucoraceae</taxon>
        <taxon>Mucor</taxon>
    </lineage>
</organism>
<evidence type="ECO:0000313" key="11">
    <source>
        <dbReference type="EMBL" id="GAA5812776.1"/>
    </source>
</evidence>
<comment type="subcellular location">
    <subcellularLocation>
        <location evidence="1">Mitochondrion inner membrane</location>
        <topology evidence="1">Peripheral membrane protein</topology>
        <orientation evidence="1">Matrix side</orientation>
    </subcellularLocation>
</comment>
<protein>
    <submittedName>
        <fullName evidence="11">Uncharacterized protein</fullName>
    </submittedName>
</protein>
<dbReference type="Pfam" id="PF02284">
    <property type="entry name" value="COX5A"/>
    <property type="match status" value="1"/>
</dbReference>
<dbReference type="Gene3D" id="1.25.40.40">
    <property type="entry name" value="Cytochrome c oxidase, subunit Va/VI"/>
    <property type="match status" value="1"/>
</dbReference>
<proteinExistence type="inferred from homology"/>